<evidence type="ECO:0000256" key="1">
    <source>
        <dbReference type="SAM" id="MobiDB-lite"/>
    </source>
</evidence>
<protein>
    <submittedName>
        <fullName evidence="2">Uncharacterized protein</fullName>
    </submittedName>
</protein>
<feature type="compositionally biased region" description="Basic and acidic residues" evidence="1">
    <location>
        <begin position="97"/>
        <end position="109"/>
    </location>
</feature>
<feature type="region of interest" description="Disordered" evidence="1">
    <location>
        <begin position="94"/>
        <end position="124"/>
    </location>
</feature>
<dbReference type="Proteomes" id="UP000619265">
    <property type="component" value="Unassembled WGS sequence"/>
</dbReference>
<evidence type="ECO:0000313" key="3">
    <source>
        <dbReference type="Proteomes" id="UP000619265"/>
    </source>
</evidence>
<evidence type="ECO:0000313" key="2">
    <source>
        <dbReference type="EMBL" id="KAF5459466.1"/>
    </source>
</evidence>
<sequence>MSVVPSLSTVKIITEEEDHDITWEFLYTICGRTIALQFQKLGRRSPSEYSLEIEDRCMFGNVLSWHPLKLTICWLVLLMLLTISYSSKEPDVEEMSDDAHEIEAKENHAQRSVPRLNERILSSL</sequence>
<comment type="caution">
    <text evidence="2">The sequence shown here is derived from an EMBL/GenBank/DDBJ whole genome shotgun (WGS) entry which is preliminary data.</text>
</comment>
<dbReference type="Gramene" id="Jr10_25140_p1">
    <property type="protein sequence ID" value="cds.Jr10_25140_p1"/>
    <property type="gene ID" value="Jr10_25140"/>
</dbReference>
<dbReference type="AlphaFoldDB" id="A0A833TGN5"/>
<reference evidence="2" key="1">
    <citation type="submission" date="2015-10" db="EMBL/GenBank/DDBJ databases">
        <authorList>
            <person name="Martinez-Garcia P.J."/>
            <person name="Crepeau M.W."/>
            <person name="Puiu D."/>
            <person name="Gonzalez-Ibeas D."/>
            <person name="Whalen J."/>
            <person name="Stevens K."/>
            <person name="Paul R."/>
            <person name="Butterfield T."/>
            <person name="Britton M."/>
            <person name="Reagan R."/>
            <person name="Chakraborty S."/>
            <person name="Walawage S.L."/>
            <person name="Vasquez-Gross H.A."/>
            <person name="Cardeno C."/>
            <person name="Famula R."/>
            <person name="Pratt K."/>
            <person name="Kuruganti S."/>
            <person name="Aradhya M.K."/>
            <person name="Leslie C.A."/>
            <person name="Dandekar A.M."/>
            <person name="Salzberg S.L."/>
            <person name="Wegrzyn J.L."/>
            <person name="Langley C.H."/>
            <person name="Neale D.B."/>
        </authorList>
    </citation>
    <scope>NUCLEOTIDE SEQUENCE</scope>
    <source>
        <tissue evidence="2">Leaves</tissue>
    </source>
</reference>
<proteinExistence type="predicted"/>
<accession>A0A833TGN5</accession>
<reference evidence="2" key="2">
    <citation type="submission" date="2020-03" db="EMBL/GenBank/DDBJ databases">
        <title>Walnut 2.0.</title>
        <authorList>
            <person name="Marrano A."/>
            <person name="Britton M."/>
            <person name="Zimin A.V."/>
            <person name="Zaini P.A."/>
            <person name="Workman R."/>
            <person name="Puiu D."/>
            <person name="Bianco L."/>
            <person name="Allen B.J."/>
            <person name="Troggio M."/>
            <person name="Leslie C.A."/>
            <person name="Timp W."/>
            <person name="Dendekar A."/>
            <person name="Salzberg S.L."/>
            <person name="Neale D.B."/>
        </authorList>
    </citation>
    <scope>NUCLEOTIDE SEQUENCE</scope>
    <source>
        <tissue evidence="2">Leaves</tissue>
    </source>
</reference>
<dbReference type="EMBL" id="LIHL02000010">
    <property type="protein sequence ID" value="KAF5459466.1"/>
    <property type="molecule type" value="Genomic_DNA"/>
</dbReference>
<gene>
    <name evidence="2" type="ORF">F2P56_023406</name>
</gene>
<organism evidence="2 3">
    <name type="scientific">Juglans regia</name>
    <name type="common">English walnut</name>
    <dbReference type="NCBI Taxonomy" id="51240"/>
    <lineage>
        <taxon>Eukaryota</taxon>
        <taxon>Viridiplantae</taxon>
        <taxon>Streptophyta</taxon>
        <taxon>Embryophyta</taxon>
        <taxon>Tracheophyta</taxon>
        <taxon>Spermatophyta</taxon>
        <taxon>Magnoliopsida</taxon>
        <taxon>eudicotyledons</taxon>
        <taxon>Gunneridae</taxon>
        <taxon>Pentapetalae</taxon>
        <taxon>rosids</taxon>
        <taxon>fabids</taxon>
        <taxon>Fagales</taxon>
        <taxon>Juglandaceae</taxon>
        <taxon>Juglans</taxon>
    </lineage>
</organism>
<name>A0A833TGN5_JUGRE</name>